<dbReference type="EMBL" id="JAHQIW010003909">
    <property type="protein sequence ID" value="KAJ1360557.1"/>
    <property type="molecule type" value="Genomic_DNA"/>
</dbReference>
<keyword evidence="4" id="KW-1185">Reference proteome</keyword>
<evidence type="ECO:0000256" key="1">
    <source>
        <dbReference type="SAM" id="MobiDB-lite"/>
    </source>
</evidence>
<reference evidence="3" key="1">
    <citation type="submission" date="2021-06" db="EMBL/GenBank/DDBJ databases">
        <title>Parelaphostrongylus tenuis whole genome reference sequence.</title>
        <authorList>
            <person name="Garwood T.J."/>
            <person name="Larsen P.A."/>
            <person name="Fountain-Jones N.M."/>
            <person name="Garbe J.R."/>
            <person name="Macchietto M.G."/>
            <person name="Kania S.A."/>
            <person name="Gerhold R.W."/>
            <person name="Richards J.E."/>
            <person name="Wolf T.M."/>
        </authorList>
    </citation>
    <scope>NUCLEOTIDE SEQUENCE</scope>
    <source>
        <strain evidence="3">MNPRO001-30</strain>
        <tissue evidence="3">Meninges</tissue>
    </source>
</reference>
<evidence type="ECO:0000313" key="3">
    <source>
        <dbReference type="EMBL" id="KAJ1360557.1"/>
    </source>
</evidence>
<sequence>MGSGQFGVNAGISPPCPPPSKSAAVYNPSSLTCGAEFLWNYFPWGMFMIQQILILNVLLCTHYS</sequence>
<proteinExistence type="predicted"/>
<keyword evidence="2" id="KW-0472">Membrane</keyword>
<accession>A0AAD5ML86</accession>
<feature type="transmembrane region" description="Helical" evidence="2">
    <location>
        <begin position="41"/>
        <end position="59"/>
    </location>
</feature>
<evidence type="ECO:0000256" key="2">
    <source>
        <dbReference type="SAM" id="Phobius"/>
    </source>
</evidence>
<comment type="caution">
    <text evidence="3">The sequence shown here is derived from an EMBL/GenBank/DDBJ whole genome shotgun (WGS) entry which is preliminary data.</text>
</comment>
<evidence type="ECO:0000313" key="4">
    <source>
        <dbReference type="Proteomes" id="UP001196413"/>
    </source>
</evidence>
<feature type="region of interest" description="Disordered" evidence="1">
    <location>
        <begin position="1"/>
        <end position="21"/>
    </location>
</feature>
<dbReference type="AlphaFoldDB" id="A0AAD5ML86"/>
<keyword evidence="2" id="KW-1133">Transmembrane helix</keyword>
<dbReference type="Proteomes" id="UP001196413">
    <property type="component" value="Unassembled WGS sequence"/>
</dbReference>
<keyword evidence="2" id="KW-0812">Transmembrane</keyword>
<protein>
    <submittedName>
        <fullName evidence="3">Uncharacterized protein</fullName>
    </submittedName>
</protein>
<name>A0AAD5ML86_PARTN</name>
<organism evidence="3 4">
    <name type="scientific">Parelaphostrongylus tenuis</name>
    <name type="common">Meningeal worm</name>
    <dbReference type="NCBI Taxonomy" id="148309"/>
    <lineage>
        <taxon>Eukaryota</taxon>
        <taxon>Metazoa</taxon>
        <taxon>Ecdysozoa</taxon>
        <taxon>Nematoda</taxon>
        <taxon>Chromadorea</taxon>
        <taxon>Rhabditida</taxon>
        <taxon>Rhabditina</taxon>
        <taxon>Rhabditomorpha</taxon>
        <taxon>Strongyloidea</taxon>
        <taxon>Metastrongylidae</taxon>
        <taxon>Parelaphostrongylus</taxon>
    </lineage>
</organism>
<gene>
    <name evidence="3" type="ORF">KIN20_019566</name>
</gene>